<gene>
    <name evidence="1" type="ORF">Tci_930984</name>
</gene>
<comment type="caution">
    <text evidence="1">The sequence shown here is derived from an EMBL/GenBank/DDBJ whole genome shotgun (WGS) entry which is preliminary data.</text>
</comment>
<proteinExistence type="predicted"/>
<sequence>DGSMSRRSAIDSVAPRSNRAAKAILQHLNDQSCVLGSIALAIEEVARLLRTLICLEVGNGRGEAL</sequence>
<accession>A0A699XGF4</accession>
<feature type="non-terminal residue" evidence="1">
    <location>
        <position position="1"/>
    </location>
</feature>
<reference evidence="1" key="1">
    <citation type="journal article" date="2019" name="Sci. Rep.">
        <title>Draft genome of Tanacetum cinerariifolium, the natural source of mosquito coil.</title>
        <authorList>
            <person name="Yamashiro T."/>
            <person name="Shiraishi A."/>
            <person name="Satake H."/>
            <person name="Nakayama K."/>
        </authorList>
    </citation>
    <scope>NUCLEOTIDE SEQUENCE</scope>
</reference>
<dbReference type="AlphaFoldDB" id="A0A699XGF4"/>
<feature type="non-terminal residue" evidence="1">
    <location>
        <position position="65"/>
    </location>
</feature>
<evidence type="ECO:0000313" key="1">
    <source>
        <dbReference type="EMBL" id="GFD59015.1"/>
    </source>
</evidence>
<protein>
    <submittedName>
        <fullName evidence="1">Uncharacterized protein</fullName>
    </submittedName>
</protein>
<dbReference type="EMBL" id="BKCJ011860207">
    <property type="protein sequence ID" value="GFD59015.1"/>
    <property type="molecule type" value="Genomic_DNA"/>
</dbReference>
<organism evidence="1">
    <name type="scientific">Tanacetum cinerariifolium</name>
    <name type="common">Dalmatian daisy</name>
    <name type="synonym">Chrysanthemum cinerariifolium</name>
    <dbReference type="NCBI Taxonomy" id="118510"/>
    <lineage>
        <taxon>Eukaryota</taxon>
        <taxon>Viridiplantae</taxon>
        <taxon>Streptophyta</taxon>
        <taxon>Embryophyta</taxon>
        <taxon>Tracheophyta</taxon>
        <taxon>Spermatophyta</taxon>
        <taxon>Magnoliopsida</taxon>
        <taxon>eudicotyledons</taxon>
        <taxon>Gunneridae</taxon>
        <taxon>Pentapetalae</taxon>
        <taxon>asterids</taxon>
        <taxon>campanulids</taxon>
        <taxon>Asterales</taxon>
        <taxon>Asteraceae</taxon>
        <taxon>Asteroideae</taxon>
        <taxon>Anthemideae</taxon>
        <taxon>Anthemidinae</taxon>
        <taxon>Tanacetum</taxon>
    </lineage>
</organism>
<name>A0A699XGF4_TANCI</name>